<name>A0AB38YI59_9GAMM</name>
<gene>
    <name evidence="8 9" type="primary">ybeY</name>
    <name evidence="9" type="ORF">NFC81_04725</name>
</gene>
<dbReference type="GO" id="GO:0005737">
    <property type="term" value="C:cytoplasm"/>
    <property type="evidence" value="ECO:0007669"/>
    <property type="project" value="UniProtKB-SubCell"/>
</dbReference>
<evidence type="ECO:0000256" key="6">
    <source>
        <dbReference type="ARBA" id="ARBA00022801"/>
    </source>
</evidence>
<proteinExistence type="inferred from homology"/>
<evidence type="ECO:0000256" key="2">
    <source>
        <dbReference type="ARBA" id="ARBA00022517"/>
    </source>
</evidence>
<comment type="similarity">
    <text evidence="1 8">Belongs to the endoribonuclease YbeY family.</text>
</comment>
<evidence type="ECO:0000313" key="9">
    <source>
        <dbReference type="EMBL" id="WLD59094.1"/>
    </source>
</evidence>
<organism evidence="9">
    <name type="scientific">Salinispirillum sp. LH 10-3-1</name>
    <dbReference type="NCBI Taxonomy" id="2952525"/>
    <lineage>
        <taxon>Bacteria</taxon>
        <taxon>Pseudomonadati</taxon>
        <taxon>Pseudomonadota</taxon>
        <taxon>Gammaproteobacteria</taxon>
        <taxon>Oceanospirillales</taxon>
        <taxon>Saccharospirillaceae</taxon>
        <taxon>Salinispirillum</taxon>
    </lineage>
</organism>
<dbReference type="Pfam" id="PF02130">
    <property type="entry name" value="YbeY"/>
    <property type="match status" value="1"/>
</dbReference>
<keyword evidence="8" id="KW-0698">rRNA processing</keyword>
<evidence type="ECO:0000256" key="1">
    <source>
        <dbReference type="ARBA" id="ARBA00010875"/>
    </source>
</evidence>
<evidence type="ECO:0000256" key="4">
    <source>
        <dbReference type="ARBA" id="ARBA00022723"/>
    </source>
</evidence>
<feature type="binding site" evidence="8">
    <location>
        <position position="116"/>
    </location>
    <ligand>
        <name>Zn(2+)</name>
        <dbReference type="ChEBI" id="CHEBI:29105"/>
        <note>catalytic</note>
    </ligand>
</feature>
<dbReference type="GO" id="GO:0004222">
    <property type="term" value="F:metalloendopeptidase activity"/>
    <property type="evidence" value="ECO:0007669"/>
    <property type="project" value="InterPro"/>
</dbReference>
<accession>A0AB38YI59</accession>
<keyword evidence="3 8" id="KW-0540">Nuclease</keyword>
<comment type="cofactor">
    <cofactor evidence="8">
        <name>Zn(2+)</name>
        <dbReference type="ChEBI" id="CHEBI:29105"/>
    </cofactor>
    <text evidence="8">Binds 1 zinc ion.</text>
</comment>
<evidence type="ECO:0000256" key="5">
    <source>
        <dbReference type="ARBA" id="ARBA00022759"/>
    </source>
</evidence>
<dbReference type="EMBL" id="CP101717">
    <property type="protein sequence ID" value="WLD59094.1"/>
    <property type="molecule type" value="Genomic_DNA"/>
</dbReference>
<comment type="function">
    <text evidence="8">Single strand-specific metallo-endoribonuclease involved in late-stage 70S ribosome quality control and in maturation of the 3' terminus of the 16S rRNA.</text>
</comment>
<dbReference type="GO" id="GO:0004521">
    <property type="term" value="F:RNA endonuclease activity"/>
    <property type="evidence" value="ECO:0007669"/>
    <property type="project" value="UniProtKB-UniRule"/>
</dbReference>
<keyword evidence="6 8" id="KW-0378">Hydrolase</keyword>
<dbReference type="AlphaFoldDB" id="A0AB38YI59"/>
<dbReference type="HAMAP" id="MF_00009">
    <property type="entry name" value="Endoribonucl_YbeY"/>
    <property type="match status" value="1"/>
</dbReference>
<dbReference type="PANTHER" id="PTHR46986:SF1">
    <property type="entry name" value="ENDORIBONUCLEASE YBEY, CHLOROPLASTIC"/>
    <property type="match status" value="1"/>
</dbReference>
<dbReference type="PANTHER" id="PTHR46986">
    <property type="entry name" value="ENDORIBONUCLEASE YBEY, CHLOROPLASTIC"/>
    <property type="match status" value="1"/>
</dbReference>
<dbReference type="PROSITE" id="PS01306">
    <property type="entry name" value="UPF0054"/>
    <property type="match status" value="1"/>
</dbReference>
<dbReference type="SUPFAM" id="SSF55486">
    <property type="entry name" value="Metalloproteases ('zincins'), catalytic domain"/>
    <property type="match status" value="1"/>
</dbReference>
<feature type="binding site" evidence="8">
    <location>
        <position position="120"/>
    </location>
    <ligand>
        <name>Zn(2+)</name>
        <dbReference type="ChEBI" id="CHEBI:29105"/>
        <note>catalytic</note>
    </ligand>
</feature>
<dbReference type="EC" id="3.1.-.-" evidence="8"/>
<evidence type="ECO:0000256" key="8">
    <source>
        <dbReference type="HAMAP-Rule" id="MF_00009"/>
    </source>
</evidence>
<dbReference type="InterPro" id="IPR002036">
    <property type="entry name" value="YbeY"/>
</dbReference>
<dbReference type="GO" id="GO:0006364">
    <property type="term" value="P:rRNA processing"/>
    <property type="evidence" value="ECO:0007669"/>
    <property type="project" value="UniProtKB-UniRule"/>
</dbReference>
<keyword evidence="7 8" id="KW-0862">Zinc</keyword>
<dbReference type="Gene3D" id="3.40.390.30">
    <property type="entry name" value="Metalloproteases ('zincins'), catalytic domain"/>
    <property type="match status" value="1"/>
</dbReference>
<comment type="subcellular location">
    <subcellularLocation>
        <location evidence="8">Cytoplasm</location>
    </subcellularLocation>
</comment>
<keyword evidence="5 8" id="KW-0255">Endonuclease</keyword>
<dbReference type="GO" id="GO:0008270">
    <property type="term" value="F:zinc ion binding"/>
    <property type="evidence" value="ECO:0007669"/>
    <property type="project" value="UniProtKB-UniRule"/>
</dbReference>
<evidence type="ECO:0000256" key="3">
    <source>
        <dbReference type="ARBA" id="ARBA00022722"/>
    </source>
</evidence>
<keyword evidence="2 8" id="KW-0690">Ribosome biogenesis</keyword>
<dbReference type="InterPro" id="IPR020549">
    <property type="entry name" value="YbeY_CS"/>
</dbReference>
<reference evidence="9" key="1">
    <citation type="submission" date="2022-07" db="EMBL/GenBank/DDBJ databases">
        <title>Complete genome sequence of Salinispirillum sp. LH10-3-1 capable of multiple carbohydrate inversion isolated from a soda lake.</title>
        <authorList>
            <person name="Liu J."/>
            <person name="Zhai Y."/>
            <person name="Zhang H."/>
            <person name="Yang H."/>
            <person name="Qu J."/>
            <person name="Li J."/>
        </authorList>
    </citation>
    <scope>NUCLEOTIDE SEQUENCE</scope>
    <source>
        <strain evidence="9">LH 10-3-1</strain>
    </source>
</reference>
<feature type="binding site" evidence="8">
    <location>
        <position position="126"/>
    </location>
    <ligand>
        <name>Zn(2+)</name>
        <dbReference type="ChEBI" id="CHEBI:29105"/>
        <note>catalytic</note>
    </ligand>
</feature>
<dbReference type="NCBIfam" id="TIGR00043">
    <property type="entry name" value="rRNA maturation RNase YbeY"/>
    <property type="match status" value="1"/>
</dbReference>
<keyword evidence="8" id="KW-0963">Cytoplasm</keyword>
<sequence length="162" mass="17999">MSTLEVTLQDACTAPGERPDEAMVVNWLAPLATRLDSASGLTVRLVDSAESQQLNNTYRGKDKPTNVLSFPFEAPADIPLDEDYLGDLVICVPVVNQEAEEQQKPILHHWAHMVIHGALHLLGYDHISDDDAEEMEQLERELLFQLGIPDPYIINGSENLTP</sequence>
<dbReference type="InterPro" id="IPR023091">
    <property type="entry name" value="MetalPrtase_cat_dom_sf_prd"/>
</dbReference>
<protein>
    <recommendedName>
        <fullName evidence="8">Endoribonuclease YbeY</fullName>
        <ecNumber evidence="8">3.1.-.-</ecNumber>
    </recommendedName>
</protein>
<dbReference type="RefSeq" id="WP_304996384.1">
    <property type="nucleotide sequence ID" value="NZ_CP101717.1"/>
</dbReference>
<keyword evidence="4 8" id="KW-0479">Metal-binding</keyword>
<evidence type="ECO:0000256" key="7">
    <source>
        <dbReference type="ARBA" id="ARBA00022833"/>
    </source>
</evidence>